<dbReference type="Proteomes" id="UP000058114">
    <property type="component" value="Chromosome"/>
</dbReference>
<evidence type="ECO:0000313" key="2">
    <source>
        <dbReference type="Proteomes" id="UP000058114"/>
    </source>
</evidence>
<name>A0A0S2SLT5_9GAMM</name>
<dbReference type="AlphaFoldDB" id="A0A0S2SLT5"/>
<reference evidence="2" key="1">
    <citation type="submission" date="2015-10" db="EMBL/GenBank/DDBJ databases">
        <title>Complete Genome Sequence of Aeromonas schubertii strain WL1483.</title>
        <authorList>
            <person name="Liu L."/>
        </authorList>
    </citation>
    <scope>NUCLEOTIDE SEQUENCE [LARGE SCALE GENOMIC DNA]</scope>
    <source>
        <strain evidence="2">WL1483</strain>
    </source>
</reference>
<organism evidence="1 2">
    <name type="scientific">Aeromonas schubertii</name>
    <dbReference type="NCBI Taxonomy" id="652"/>
    <lineage>
        <taxon>Bacteria</taxon>
        <taxon>Pseudomonadati</taxon>
        <taxon>Pseudomonadota</taxon>
        <taxon>Gammaproteobacteria</taxon>
        <taxon>Aeromonadales</taxon>
        <taxon>Aeromonadaceae</taxon>
        <taxon>Aeromonas</taxon>
    </lineage>
</organism>
<dbReference type="RefSeq" id="WP_060583247.1">
    <property type="nucleotide sequence ID" value="NZ_CP013067.1"/>
</dbReference>
<reference evidence="1 2" key="2">
    <citation type="journal article" date="2016" name="Genome Announc.">
        <title>Complete Genome Sequence of the Highly Virulent Aeromonas schubertii Strain WL1483, Isolated from Diseased Snakehead Fish (Channa argus) in China.</title>
        <authorList>
            <person name="Liu L."/>
            <person name="Li N."/>
            <person name="Zhang D."/>
            <person name="Fu X."/>
            <person name="Shi C."/>
            <person name="Lin Q."/>
            <person name="Hao G."/>
        </authorList>
    </citation>
    <scope>NUCLEOTIDE SEQUENCE [LARGE SCALE GENOMIC DNA]</scope>
    <source>
        <strain evidence="1 2">WL1483</strain>
    </source>
</reference>
<evidence type="ECO:0000313" key="1">
    <source>
        <dbReference type="EMBL" id="ALP42705.1"/>
    </source>
</evidence>
<gene>
    <name evidence="1" type="ORF">WL1483_3286</name>
</gene>
<sequence length="200" mass="23184">MPHDLEQTTQLVTQLQQAHRLAAGFYQRILPLFDQIASQALDAEFWYWEPSENSRPCRSGTSPSSSWAWDYLPLFASNHAYRDRNSDTALKGDKTLIFRLYIDDDFRQNSTLRTSTKGQPDPLQLSGNAVVEVNLYRCLQDSDNHFWDLLKQVSWPAHQPDWQQSDKCHQLEICSNHLPLAQLLADPDSVADWIKEMNHR</sequence>
<dbReference type="EMBL" id="CP013067">
    <property type="protein sequence ID" value="ALP42705.1"/>
    <property type="molecule type" value="Genomic_DNA"/>
</dbReference>
<dbReference type="KEGG" id="asr:WL1483_3286"/>
<dbReference type="PATRIC" id="fig|652.5.peg.16"/>
<proteinExistence type="predicted"/>
<accession>A0A0S2SLT5</accession>
<protein>
    <submittedName>
        <fullName evidence="1">Uncharacterized protein</fullName>
    </submittedName>
</protein>